<reference evidence="1 2" key="1">
    <citation type="journal article" date="2016" name="PLoS ONE">
        <title>Sequence Assembly of Yarrowia lipolytica Strain W29/CLIB89 Shows Transposable Element Diversity.</title>
        <authorList>
            <person name="Magnan C."/>
            <person name="Yu J."/>
            <person name="Chang I."/>
            <person name="Jahn E."/>
            <person name="Kanomata Y."/>
            <person name="Wu J."/>
            <person name="Zeller M."/>
            <person name="Oakes M."/>
            <person name="Baldi P."/>
            <person name="Sandmeyer S."/>
        </authorList>
    </citation>
    <scope>NUCLEOTIDE SEQUENCE [LARGE SCALE GENOMIC DNA]</scope>
    <source>
        <strain evidence="2">CLIB89(W29)</strain>
    </source>
</reference>
<dbReference type="RefSeq" id="XP_068138571.1">
    <property type="nucleotide sequence ID" value="XM_068282470.1"/>
</dbReference>
<evidence type="ECO:0000313" key="1">
    <source>
        <dbReference type="EMBL" id="AOW03087.1"/>
    </source>
</evidence>
<name>A0A1D8NBU1_YARLL</name>
<protein>
    <submittedName>
        <fullName evidence="1">Uncharacterized protein</fullName>
    </submittedName>
</protein>
<dbReference type="EMBL" id="CP017555">
    <property type="protein sequence ID" value="AOW03087.1"/>
    <property type="molecule type" value="Genomic_DNA"/>
</dbReference>
<evidence type="ECO:0000313" key="2">
    <source>
        <dbReference type="Proteomes" id="UP000182444"/>
    </source>
</evidence>
<organism evidence="1 2">
    <name type="scientific">Yarrowia lipolytica</name>
    <name type="common">Candida lipolytica</name>
    <dbReference type="NCBI Taxonomy" id="4952"/>
    <lineage>
        <taxon>Eukaryota</taxon>
        <taxon>Fungi</taxon>
        <taxon>Dikarya</taxon>
        <taxon>Ascomycota</taxon>
        <taxon>Saccharomycotina</taxon>
        <taxon>Dipodascomycetes</taxon>
        <taxon>Dipodascales</taxon>
        <taxon>Dipodascales incertae sedis</taxon>
        <taxon>Yarrowia</taxon>
    </lineage>
</organism>
<sequence length="117" mass="12922">MPGSNELHLRISVCMTKKGPISGFRALLLNLNELSNGHEEGAFSGLELQPSETSVVDKNFLLAVSVGSANHPFFLSNIPTKRRNTVLYVLYCLAQLDASQRAFKPPVFDIFSKTKQI</sequence>
<dbReference type="GeneID" id="94583092"/>
<gene>
    <name evidence="1" type="ORF">YALI1_C26621g</name>
</gene>
<dbReference type="Proteomes" id="UP000182444">
    <property type="component" value="Chromosome 1C"/>
</dbReference>
<dbReference type="AlphaFoldDB" id="A0A1D8NBU1"/>
<dbReference type="VEuPathDB" id="FungiDB:YALI1_C26621g"/>
<proteinExistence type="predicted"/>
<accession>A0A1D8NBU1</accession>